<keyword evidence="2" id="KW-1185">Reference proteome</keyword>
<proteinExistence type="predicted"/>
<protein>
    <submittedName>
        <fullName evidence="1">Unnamed protein product</fullName>
    </submittedName>
</protein>
<dbReference type="OrthoDB" id="122252at2759"/>
<accession>A0A9W6XWL4</accession>
<name>A0A9W6XWL4_9STRA</name>
<reference evidence="1" key="1">
    <citation type="submission" date="2023-04" db="EMBL/GenBank/DDBJ databases">
        <title>Phytophthora fragariaefolia NBRC 109709.</title>
        <authorList>
            <person name="Ichikawa N."/>
            <person name="Sato H."/>
            <person name="Tonouchi N."/>
        </authorList>
    </citation>
    <scope>NUCLEOTIDE SEQUENCE</scope>
    <source>
        <strain evidence="1">NBRC 109709</strain>
    </source>
</reference>
<gene>
    <name evidence="1" type="ORF">Pfra01_001756900</name>
</gene>
<organism evidence="1 2">
    <name type="scientific">Phytophthora fragariaefolia</name>
    <dbReference type="NCBI Taxonomy" id="1490495"/>
    <lineage>
        <taxon>Eukaryota</taxon>
        <taxon>Sar</taxon>
        <taxon>Stramenopiles</taxon>
        <taxon>Oomycota</taxon>
        <taxon>Peronosporomycetes</taxon>
        <taxon>Peronosporales</taxon>
        <taxon>Peronosporaceae</taxon>
        <taxon>Phytophthora</taxon>
    </lineage>
</organism>
<dbReference type="AlphaFoldDB" id="A0A9W6XWL4"/>
<dbReference type="EMBL" id="BSXT01002068">
    <property type="protein sequence ID" value="GMF47023.1"/>
    <property type="molecule type" value="Genomic_DNA"/>
</dbReference>
<evidence type="ECO:0000313" key="2">
    <source>
        <dbReference type="Proteomes" id="UP001165121"/>
    </source>
</evidence>
<comment type="caution">
    <text evidence="1">The sequence shown here is derived from an EMBL/GenBank/DDBJ whole genome shotgun (WGS) entry which is preliminary data.</text>
</comment>
<dbReference type="Proteomes" id="UP001165121">
    <property type="component" value="Unassembled WGS sequence"/>
</dbReference>
<sequence length="93" mass="10029">MLFLPMGFELDEAPPAFKSDTLSLGQKAEANTLVFLKANGSLALAAGIALKALRKLHKDGKRDAQITQFHERAANRTIVDPTPASALPAFIRL</sequence>
<evidence type="ECO:0000313" key="1">
    <source>
        <dbReference type="EMBL" id="GMF47023.1"/>
    </source>
</evidence>